<evidence type="ECO:0000313" key="3">
    <source>
        <dbReference type="Proteomes" id="UP000041254"/>
    </source>
</evidence>
<feature type="compositionally biased region" description="Polar residues" evidence="1">
    <location>
        <begin position="569"/>
        <end position="578"/>
    </location>
</feature>
<proteinExistence type="predicted"/>
<accession>A0A0G4FRT3</accession>
<dbReference type="Pfam" id="PF00612">
    <property type="entry name" value="IQ"/>
    <property type="match status" value="1"/>
</dbReference>
<dbReference type="CDD" id="cd23767">
    <property type="entry name" value="IQCD"/>
    <property type="match status" value="1"/>
</dbReference>
<dbReference type="VEuPathDB" id="CryptoDB:Vbra_21647"/>
<feature type="compositionally biased region" description="Low complexity" evidence="1">
    <location>
        <begin position="98"/>
        <end position="118"/>
    </location>
</feature>
<keyword evidence="3" id="KW-1185">Reference proteome</keyword>
<feature type="compositionally biased region" description="Basic and acidic residues" evidence="1">
    <location>
        <begin position="69"/>
        <end position="89"/>
    </location>
</feature>
<feature type="region of interest" description="Disordered" evidence="1">
    <location>
        <begin position="506"/>
        <end position="611"/>
    </location>
</feature>
<gene>
    <name evidence="2" type="ORF">Vbra_21647</name>
</gene>
<dbReference type="PhylomeDB" id="A0A0G4FRT3"/>
<dbReference type="Gene3D" id="1.20.5.190">
    <property type="match status" value="1"/>
</dbReference>
<feature type="compositionally biased region" description="Pro residues" evidence="1">
    <location>
        <begin position="579"/>
        <end position="588"/>
    </location>
</feature>
<dbReference type="Proteomes" id="UP000041254">
    <property type="component" value="Unassembled WGS sequence"/>
</dbReference>
<dbReference type="SMART" id="SM00015">
    <property type="entry name" value="IQ"/>
    <property type="match status" value="3"/>
</dbReference>
<feature type="region of interest" description="Disordered" evidence="1">
    <location>
        <begin position="69"/>
        <end position="124"/>
    </location>
</feature>
<feature type="compositionally biased region" description="Basic and acidic residues" evidence="1">
    <location>
        <begin position="419"/>
        <end position="431"/>
    </location>
</feature>
<dbReference type="EMBL" id="CDMY01000488">
    <property type="protein sequence ID" value="CEM17370.1"/>
    <property type="molecule type" value="Genomic_DNA"/>
</dbReference>
<evidence type="ECO:0000313" key="2">
    <source>
        <dbReference type="EMBL" id="CEM17370.1"/>
    </source>
</evidence>
<feature type="compositionally biased region" description="Polar residues" evidence="1">
    <location>
        <begin position="589"/>
        <end position="611"/>
    </location>
</feature>
<sequence length="611" mass="66470">MSGVEVEDSPERLQESARFGSSYIKVEVGSTATATTAFRLQVPPEDIPAFVDCLKYFVRGSLRGLAHPLDRDQVGHSDQEQVGHSDPSDGRSPGSERTASTTATTTTTAAAAAASSTTGPRVGRKSRLMRAVVMDLAAVTIQRCARGLFSRNIRRYRKARLAYEAAAFRLQVPPEDIPAFVDCLKHFVRGSLRGLAHPLDRDQVGHSDQEQVGHSDPSDGRSPGSERTASTTATTTTTTTAAAAAASATTGPRVGRKSRLMRAVVMDLAAVTIQRCARGLFSRNIRRYRKARLAYEAAVTPKALKIQSLYRGYKGQQVAKSERELKNIQKRRYDKATHIQACRRRVLTMRWLEKEIMIIGIMKSRDIGATDIQRLWQGHIARELGKKEKDKVVFVWDQDGKTVDISVRIVENDGGPENGGRDTPEEVDARRSATPWQDPVRMKWCRIRKCFVHKVPRRIAEYDFKFFVHGGDRPRLHPVYPIQPDPDHPTDMRRRFNAIQIKTTLPRAVIKPEEDANVAAPAPAGGNGADDQGQGQGGPSASSASEAAAGSSVDATTEELPESEGPQPQAATTTGQPESPTPQGPPTTLPATSSAASIQESVAPSTTAGEG</sequence>
<name>A0A0G4FRT3_VITBC</name>
<reference evidence="2 3" key="1">
    <citation type="submission" date="2014-11" db="EMBL/GenBank/DDBJ databases">
        <authorList>
            <person name="Zhu J."/>
            <person name="Qi W."/>
            <person name="Song R."/>
        </authorList>
    </citation>
    <scope>NUCLEOTIDE SEQUENCE [LARGE SCALE GENOMIC DNA]</scope>
</reference>
<dbReference type="InterPro" id="IPR000048">
    <property type="entry name" value="IQ_motif_EF-hand-BS"/>
</dbReference>
<feature type="region of interest" description="Disordered" evidence="1">
    <location>
        <begin position="410"/>
        <end position="434"/>
    </location>
</feature>
<organism evidence="2 3">
    <name type="scientific">Vitrella brassicaformis (strain CCMP3155)</name>
    <dbReference type="NCBI Taxonomy" id="1169540"/>
    <lineage>
        <taxon>Eukaryota</taxon>
        <taxon>Sar</taxon>
        <taxon>Alveolata</taxon>
        <taxon>Colpodellida</taxon>
        <taxon>Vitrellaceae</taxon>
        <taxon>Vitrella</taxon>
    </lineage>
</organism>
<evidence type="ECO:0000256" key="1">
    <source>
        <dbReference type="SAM" id="MobiDB-lite"/>
    </source>
</evidence>
<protein>
    <submittedName>
        <fullName evidence="2">Uncharacterized protein</fullName>
    </submittedName>
</protein>
<dbReference type="InParanoid" id="A0A0G4FRT3"/>
<dbReference type="AlphaFoldDB" id="A0A0G4FRT3"/>
<feature type="region of interest" description="Disordered" evidence="1">
    <location>
        <begin position="198"/>
        <end position="254"/>
    </location>
</feature>
<feature type="compositionally biased region" description="Low complexity" evidence="1">
    <location>
        <begin position="228"/>
        <end position="250"/>
    </location>
</feature>
<feature type="compositionally biased region" description="Low complexity" evidence="1">
    <location>
        <begin position="517"/>
        <end position="555"/>
    </location>
</feature>
<feature type="compositionally biased region" description="Basic and acidic residues" evidence="1">
    <location>
        <begin position="198"/>
        <end position="219"/>
    </location>
</feature>
<dbReference type="PROSITE" id="PS50096">
    <property type="entry name" value="IQ"/>
    <property type="match status" value="4"/>
</dbReference>